<evidence type="ECO:0000313" key="4">
    <source>
        <dbReference type="Proteomes" id="UP000232164"/>
    </source>
</evidence>
<dbReference type="EMBL" id="CP104143">
    <property type="protein sequence ID" value="UWU14615.1"/>
    <property type="molecule type" value="Genomic_DNA"/>
</dbReference>
<protein>
    <submittedName>
        <fullName evidence="2">CAP domain-containing protein</fullName>
    </submittedName>
</protein>
<dbReference type="Proteomes" id="UP001060123">
    <property type="component" value="Chromosome"/>
</dbReference>
<gene>
    <name evidence="2" type="ORF">CWR43_08845</name>
    <name evidence="3" type="ORF">N2599_00830</name>
</gene>
<dbReference type="InterPro" id="IPR006311">
    <property type="entry name" value="TAT_signal"/>
</dbReference>
<keyword evidence="5" id="KW-1185">Reference proteome</keyword>
<reference evidence="2 4" key="1">
    <citation type="submission" date="2017-11" db="EMBL/GenBank/DDBJ databases">
        <authorList>
            <person name="Han C.G."/>
        </authorList>
    </citation>
    <scope>NUCLEOTIDE SEQUENCE [LARGE SCALE GENOMIC DNA]</scope>
    <source>
        <strain evidence="2 4">HCNT1</strain>
    </source>
</reference>
<feature type="domain" description="SCP" evidence="1">
    <location>
        <begin position="49"/>
        <end position="157"/>
    </location>
</feature>
<dbReference type="Proteomes" id="UP000232164">
    <property type="component" value="Unassembled WGS sequence"/>
</dbReference>
<dbReference type="EMBL" id="PIQN01000005">
    <property type="protein sequence ID" value="PKA44369.1"/>
    <property type="molecule type" value="Genomic_DNA"/>
</dbReference>
<dbReference type="Pfam" id="PF00188">
    <property type="entry name" value="CAP"/>
    <property type="match status" value="1"/>
</dbReference>
<dbReference type="STRING" id="1041146.GCA_000427985_05307"/>
<evidence type="ECO:0000313" key="5">
    <source>
        <dbReference type="Proteomes" id="UP001060123"/>
    </source>
</evidence>
<dbReference type="PANTHER" id="PTHR31157">
    <property type="entry name" value="SCP DOMAIN-CONTAINING PROTEIN"/>
    <property type="match status" value="1"/>
</dbReference>
<dbReference type="PANTHER" id="PTHR31157:SF1">
    <property type="entry name" value="SCP DOMAIN-CONTAINING PROTEIN"/>
    <property type="match status" value="1"/>
</dbReference>
<dbReference type="RefSeq" id="WP_027513303.1">
    <property type="nucleotide sequence ID" value="NZ_CP104143.1"/>
</dbReference>
<evidence type="ECO:0000313" key="3">
    <source>
        <dbReference type="EMBL" id="UWU14615.1"/>
    </source>
</evidence>
<dbReference type="Gene3D" id="3.40.33.10">
    <property type="entry name" value="CAP"/>
    <property type="match status" value="1"/>
</dbReference>
<sequence length="165" mass="17439">MTSIDLSRRNLLRFSGLVFLTGVAGCTTVPRMSSTPSDGEDETTAALPLVNQLRAKNGLTALHVDPAASAAAIYQAKRMASAGKMTHLMGMADSFGARVRKSGVQLPAAENIAAGQQSIDAVVTAWINSRHHLENMLGRYNGLGVAVAHNTSSRSVPYWAMVLSS</sequence>
<dbReference type="InterPro" id="IPR014044">
    <property type="entry name" value="CAP_dom"/>
</dbReference>
<name>A0A2N0DE45_RHISU</name>
<dbReference type="CDD" id="cd05379">
    <property type="entry name" value="CAP_bacterial"/>
    <property type="match status" value="1"/>
</dbReference>
<evidence type="ECO:0000313" key="2">
    <source>
        <dbReference type="EMBL" id="PKA44369.1"/>
    </source>
</evidence>
<organism evidence="2 4">
    <name type="scientific">Rhizobium sullae</name>
    <name type="common">Rhizobium hedysari</name>
    <dbReference type="NCBI Taxonomy" id="50338"/>
    <lineage>
        <taxon>Bacteria</taxon>
        <taxon>Pseudomonadati</taxon>
        <taxon>Pseudomonadota</taxon>
        <taxon>Alphaproteobacteria</taxon>
        <taxon>Hyphomicrobiales</taxon>
        <taxon>Rhizobiaceae</taxon>
        <taxon>Rhizobium/Agrobacterium group</taxon>
        <taxon>Rhizobium</taxon>
    </lineage>
</organism>
<dbReference type="SUPFAM" id="SSF55797">
    <property type="entry name" value="PR-1-like"/>
    <property type="match status" value="1"/>
</dbReference>
<proteinExistence type="predicted"/>
<accession>A0A2N0DE45</accession>
<reference evidence="3" key="3">
    <citation type="submission" date="2022-09" db="EMBL/GenBank/DDBJ databases">
        <title>Australian commercial rhizobial inoculants.</title>
        <authorList>
            <person name="Kohlmeier M.G."/>
            <person name="O'Hara G.W."/>
            <person name="Colombi E."/>
            <person name="Ramsay J.P."/>
            <person name="Terpolilli J."/>
        </authorList>
    </citation>
    <scope>NUCLEOTIDE SEQUENCE</scope>
    <source>
        <strain evidence="3">WSM1592</strain>
    </source>
</reference>
<evidence type="ECO:0000259" key="1">
    <source>
        <dbReference type="Pfam" id="PF00188"/>
    </source>
</evidence>
<dbReference type="AlphaFoldDB" id="A0A2N0DE45"/>
<dbReference type="InterPro" id="IPR035940">
    <property type="entry name" value="CAP_sf"/>
</dbReference>
<dbReference type="PROSITE" id="PS51318">
    <property type="entry name" value="TAT"/>
    <property type="match status" value="1"/>
</dbReference>
<reference evidence="2 4" key="2">
    <citation type="submission" date="2017-12" db="EMBL/GenBank/DDBJ databases">
        <title>Genome sequence of Rhizobium sullae HCNT1 isolated from Sulla coronaria nodules and featuring peculiar denitrification phenotypes.</title>
        <authorList>
            <person name="De Diego-Diaz B."/>
            <person name="Treu L."/>
            <person name="Campanaro S."/>
            <person name="Da Silva Duarte V."/>
            <person name="Basaglia M."/>
            <person name="Favaro L."/>
            <person name="Casella S."/>
            <person name="Squartini A."/>
        </authorList>
    </citation>
    <scope>NUCLEOTIDE SEQUENCE [LARGE SCALE GENOMIC DNA]</scope>
    <source>
        <strain evidence="2 4">HCNT1</strain>
    </source>
</reference>